<gene>
    <name evidence="4" type="primary">rsmD</name>
    <name evidence="4" type="ORF">EF294_16030</name>
</gene>
<organism evidence="4 5">
    <name type="scientific">Gordonia oryzae</name>
    <dbReference type="NCBI Taxonomy" id="2487349"/>
    <lineage>
        <taxon>Bacteria</taxon>
        <taxon>Bacillati</taxon>
        <taxon>Actinomycetota</taxon>
        <taxon>Actinomycetes</taxon>
        <taxon>Mycobacteriales</taxon>
        <taxon>Gordoniaceae</taxon>
        <taxon>Gordonia</taxon>
    </lineage>
</organism>
<dbReference type="GO" id="GO:0052913">
    <property type="term" value="F:16S rRNA (guanine(966)-N(2))-methyltransferase activity"/>
    <property type="evidence" value="ECO:0007669"/>
    <property type="project" value="UniProtKB-EC"/>
</dbReference>
<evidence type="ECO:0000313" key="4">
    <source>
        <dbReference type="EMBL" id="RPA58338.1"/>
    </source>
</evidence>
<dbReference type="Gene3D" id="3.40.50.150">
    <property type="entry name" value="Vaccinia Virus protein VP39"/>
    <property type="match status" value="1"/>
</dbReference>
<dbReference type="CDD" id="cd02440">
    <property type="entry name" value="AdoMet_MTases"/>
    <property type="match status" value="1"/>
</dbReference>
<evidence type="ECO:0000256" key="3">
    <source>
        <dbReference type="SAM" id="MobiDB-lite"/>
    </source>
</evidence>
<dbReference type="PANTHER" id="PTHR43542">
    <property type="entry name" value="METHYLTRANSFERASE"/>
    <property type="match status" value="1"/>
</dbReference>
<reference evidence="4 5" key="1">
    <citation type="submission" date="2018-11" db="EMBL/GenBank/DDBJ databases">
        <title>Draft genome sequence of Gordonia sp. RS15-1S isolated from rice stems.</title>
        <authorList>
            <person name="Muangham S."/>
        </authorList>
    </citation>
    <scope>NUCLEOTIDE SEQUENCE [LARGE SCALE GENOMIC DNA]</scope>
    <source>
        <strain evidence="4 5">RS15-1S</strain>
    </source>
</reference>
<feature type="region of interest" description="Disordered" evidence="3">
    <location>
        <begin position="1"/>
        <end position="23"/>
    </location>
</feature>
<sequence>MTRIIAGRHGGRPLKVPDAGTRPTSDRVREAVFNILDARIDLEGAAILDLYAGSGALGLEGLSRGASSAVFVDNRRRAAAVVTANLRALGVAEAGRVITAPVSAFLAAGAPARVDVVHHQGMTGRFDVIFSDPPYALTDDEVHGDLVALGACGWLADGGLLVLERGRRATTRWPVGWEVVTEKSYGDTRVQVARVSDGEAG</sequence>
<keyword evidence="5" id="KW-1185">Reference proteome</keyword>
<accession>A0A3N4G8C7</accession>
<dbReference type="SUPFAM" id="SSF53335">
    <property type="entry name" value="S-adenosyl-L-methionine-dependent methyltransferases"/>
    <property type="match status" value="1"/>
</dbReference>
<comment type="caution">
    <text evidence="4">The sequence shown here is derived from an EMBL/GenBank/DDBJ whole genome shotgun (WGS) entry which is preliminary data.</text>
</comment>
<evidence type="ECO:0000256" key="1">
    <source>
        <dbReference type="ARBA" id="ARBA00022603"/>
    </source>
</evidence>
<keyword evidence="2 4" id="KW-0808">Transferase</keyword>
<evidence type="ECO:0000313" key="5">
    <source>
        <dbReference type="Proteomes" id="UP000267536"/>
    </source>
</evidence>
<protein>
    <submittedName>
        <fullName evidence="4">16S rRNA (Guanine(966)-N(2))-methyltransferase RsmD</fullName>
        <ecNumber evidence="4">2.1.1.171</ecNumber>
    </submittedName>
</protein>
<dbReference type="InterPro" id="IPR029063">
    <property type="entry name" value="SAM-dependent_MTases_sf"/>
</dbReference>
<dbReference type="EC" id="2.1.1.171" evidence="4"/>
<keyword evidence="1 4" id="KW-0489">Methyltransferase</keyword>
<dbReference type="PROSITE" id="PS00092">
    <property type="entry name" value="N6_MTASE"/>
    <property type="match status" value="1"/>
</dbReference>
<dbReference type="InterPro" id="IPR004398">
    <property type="entry name" value="RNA_MeTrfase_RsmD"/>
</dbReference>
<dbReference type="Pfam" id="PF03602">
    <property type="entry name" value="Cons_hypoth95"/>
    <property type="match status" value="1"/>
</dbReference>
<dbReference type="EMBL" id="RKMH01000012">
    <property type="protein sequence ID" value="RPA58338.1"/>
    <property type="molecule type" value="Genomic_DNA"/>
</dbReference>
<dbReference type="GO" id="GO:0003676">
    <property type="term" value="F:nucleic acid binding"/>
    <property type="evidence" value="ECO:0007669"/>
    <property type="project" value="InterPro"/>
</dbReference>
<evidence type="ECO:0000256" key="2">
    <source>
        <dbReference type="ARBA" id="ARBA00022679"/>
    </source>
</evidence>
<dbReference type="NCBIfam" id="TIGR00095">
    <property type="entry name" value="16S rRNA (guanine(966)-N(2))-methyltransferase RsmD"/>
    <property type="match status" value="1"/>
</dbReference>
<proteinExistence type="predicted"/>
<dbReference type="PIRSF" id="PIRSF004553">
    <property type="entry name" value="CHP00095"/>
    <property type="match status" value="1"/>
</dbReference>
<dbReference type="AlphaFoldDB" id="A0A3N4G8C7"/>
<dbReference type="PANTHER" id="PTHR43542:SF1">
    <property type="entry name" value="METHYLTRANSFERASE"/>
    <property type="match status" value="1"/>
</dbReference>
<name>A0A3N4G8C7_9ACTN</name>
<dbReference type="OrthoDB" id="9803017at2"/>
<dbReference type="InterPro" id="IPR002052">
    <property type="entry name" value="DNA_methylase_N6_adenine_CS"/>
</dbReference>
<dbReference type="Proteomes" id="UP000267536">
    <property type="component" value="Unassembled WGS sequence"/>
</dbReference>
<dbReference type="RefSeq" id="WP_123931948.1">
    <property type="nucleotide sequence ID" value="NZ_JBPSDP010000001.1"/>
</dbReference>